<dbReference type="GO" id="GO:0006355">
    <property type="term" value="P:regulation of DNA-templated transcription"/>
    <property type="evidence" value="ECO:0007669"/>
    <property type="project" value="InterPro"/>
</dbReference>
<keyword evidence="6" id="KW-0131">Cell cycle</keyword>
<dbReference type="InterPro" id="IPR025954">
    <property type="entry name" value="DBC1/CARP1_inactive_NUDIX"/>
</dbReference>
<dbReference type="InterPro" id="IPR036361">
    <property type="entry name" value="SAP_dom_sf"/>
</dbReference>
<feature type="compositionally biased region" description="Basic and acidic residues" evidence="8">
    <location>
        <begin position="738"/>
        <end position="754"/>
    </location>
</feature>
<evidence type="ECO:0000256" key="1">
    <source>
        <dbReference type="ARBA" id="ARBA00004496"/>
    </source>
</evidence>
<feature type="compositionally biased region" description="Basic and acidic residues" evidence="8">
    <location>
        <begin position="173"/>
        <end position="197"/>
    </location>
</feature>
<feature type="compositionally biased region" description="Basic and acidic residues" evidence="8">
    <location>
        <begin position="878"/>
        <end position="888"/>
    </location>
</feature>
<feature type="compositionally biased region" description="Basic and acidic residues" evidence="8">
    <location>
        <begin position="853"/>
        <end position="870"/>
    </location>
</feature>
<dbReference type="AlphaFoldDB" id="A0A811KSR5"/>
<dbReference type="OrthoDB" id="21006at2759"/>
<sequence>MSFGQKPAAWGRQPAPQNQQLNPNLFANPLGAQLGQQFGGQVNPMQLGNINALVNPAAFGGNINNLNMIAQARQLMPPQQQPPQQQQGRASSPQGAKQPNQRTFVGTVTKMMETYGFIDEDVFFQTSVIRGPPPRIGDRVMVDATFNPSMPFKWNGYRVQLIQDAAPSIQPPSREHGRWEGNDRPAREEHRSSDRRQGSRRSPARRERSPVRRSPQVRKERSPALKRASPKRETVKRERERSPRPSREPKTRTPVPSKGRDADSPPRRRQRIIPRYQCYVPRPFIDSFAHYTYLHKRYPNLYIPSDFVRVDLSWPKSFNLGEPISFAPAGVPFSILSKSVDYPGDDLPSEQPSDADSKYLVKVLLLSHPGAALIRQKTTGLLVDGTIDEAQECQNFSKVLQLLVGMRGKSEFMGIGGAWSPSLDGEDPLDPQTLINTAVRTTKATTGVDLQKCPVWYQMAQIHYNRGDRRDLVTLMLPDVSSTPDLCPTSEAYKTLVEEVLPAQLQTKLAAIEAEEFKPSEELVKKLGIGQEEKKEEQQESEKATETEKAAEEPNNGAGDANETTQTTAADDATNGTTEPTNGTTEPTNGTTEVKNGTTETEKAPEAEEKNGNEEKEAEKTDASQESEELKPTHWSELIVKAMKVADLREELELRKIDSRGVKNALAQRLQESLDKEKEEEEANASQGDLIMTDEVAEEAASAEQKEVVEEEKKETVPEAKEEELVEKMETEEPVVTEEPKEEKPKYESDPAYKKELDTFEKQKKQRKAELEKQYSFPKEPSVLVYPSKTAKSGKFTCKLSSLQTVLDYRHDDNKEASFEVFVFAEALKEAIDRSNAFGVFYYLNSILDKEGEKTRRDEALAKPDEKEVKAEEEENKDENKEEKKEVTEEGSEKEEKEKKDSKKEDKKDEKKDEKKEEKKESVDLRTQFRALVNNVNAFQVFSHFDINGCGYLTDRDLEEVVNSIGLDISRSSISKIVKKVSSRDRFNYRNITDKWVDKDGNAKYISELVPDAPSREELYKTYVADVKVSDATPASTSTPDVTATGVVFYKGTVLNITQSLEAKKIVEDERSEALLKIEQLEANLKNVKDQRDRYDKKRKYLEEDVEKYKKRLHDAEKCLKNSQDDTVLMKSSLLDVKKLGERLQGIVDRVLPPPKKEKKEEKKEKSKEEKDDKDSKKDDKEATKSDEKSDNAENNEENASQKTEATNEEAEAQNQSLESMEISGELEEKKEEETAAQDA</sequence>
<feature type="region of interest" description="Disordered" evidence="8">
    <location>
        <begin position="528"/>
        <end position="635"/>
    </location>
</feature>
<feature type="region of interest" description="Disordered" evidence="8">
    <location>
        <begin position="167"/>
        <end position="270"/>
    </location>
</feature>
<evidence type="ECO:0000313" key="10">
    <source>
        <dbReference type="EMBL" id="CAD5218771.1"/>
    </source>
</evidence>
<feature type="compositionally biased region" description="Basic and acidic residues" evidence="8">
    <location>
        <begin position="894"/>
        <end position="920"/>
    </location>
</feature>
<evidence type="ECO:0000256" key="4">
    <source>
        <dbReference type="ARBA" id="ARBA00023054"/>
    </source>
</evidence>
<dbReference type="GO" id="GO:0005634">
    <property type="term" value="C:nucleus"/>
    <property type="evidence" value="ECO:0007669"/>
    <property type="project" value="TreeGrafter"/>
</dbReference>
<reference evidence="10" key="1">
    <citation type="submission" date="2020-09" db="EMBL/GenBank/DDBJ databases">
        <authorList>
            <person name="Kikuchi T."/>
        </authorList>
    </citation>
    <scope>NUCLEOTIDE SEQUENCE</scope>
    <source>
        <strain evidence="10">SH1</strain>
    </source>
</reference>
<evidence type="ECO:0000256" key="6">
    <source>
        <dbReference type="ARBA" id="ARBA00023306"/>
    </source>
</evidence>
<keyword evidence="2" id="KW-0963">Cytoplasm</keyword>
<comment type="subcellular location">
    <subcellularLocation>
        <location evidence="1">Cytoplasm</location>
    </subcellularLocation>
</comment>
<evidence type="ECO:0000256" key="2">
    <source>
        <dbReference type="ARBA" id="ARBA00022490"/>
    </source>
</evidence>
<comment type="caution">
    <text evidence="10">The sequence shown here is derived from an EMBL/GenBank/DDBJ whole genome shotgun (WGS) entry which is preliminary data.</text>
</comment>
<proteinExistence type="predicted"/>
<keyword evidence="11" id="KW-1185">Reference proteome</keyword>
<dbReference type="SUPFAM" id="SSF47473">
    <property type="entry name" value="EF-hand"/>
    <property type="match status" value="1"/>
</dbReference>
<dbReference type="SUPFAM" id="SSF68906">
    <property type="entry name" value="SAP domain"/>
    <property type="match status" value="1"/>
</dbReference>
<keyword evidence="5" id="KW-0010">Activator</keyword>
<dbReference type="Proteomes" id="UP000614601">
    <property type="component" value="Unassembled WGS sequence"/>
</dbReference>
<evidence type="ECO:0000256" key="5">
    <source>
        <dbReference type="ARBA" id="ARBA00023159"/>
    </source>
</evidence>
<dbReference type="PROSITE" id="PS50222">
    <property type="entry name" value="EF_HAND_2"/>
    <property type="match status" value="1"/>
</dbReference>
<feature type="compositionally biased region" description="Low complexity" evidence="8">
    <location>
        <begin position="13"/>
        <end position="27"/>
    </location>
</feature>
<evidence type="ECO:0000259" key="9">
    <source>
        <dbReference type="PROSITE" id="PS50222"/>
    </source>
</evidence>
<dbReference type="GO" id="GO:0005509">
    <property type="term" value="F:calcium ion binding"/>
    <property type="evidence" value="ECO:0007669"/>
    <property type="project" value="InterPro"/>
</dbReference>
<dbReference type="SMART" id="SM00513">
    <property type="entry name" value="SAP"/>
    <property type="match status" value="1"/>
</dbReference>
<dbReference type="Pfam" id="PF14444">
    <property type="entry name" value="S1-like"/>
    <property type="match status" value="1"/>
</dbReference>
<evidence type="ECO:0000256" key="3">
    <source>
        <dbReference type="ARBA" id="ARBA00022553"/>
    </source>
</evidence>
<dbReference type="Proteomes" id="UP000783686">
    <property type="component" value="Unassembled WGS sequence"/>
</dbReference>
<feature type="region of interest" description="Disordered" evidence="8">
    <location>
        <begin position="1148"/>
        <end position="1240"/>
    </location>
</feature>
<feature type="region of interest" description="Disordered" evidence="8">
    <location>
        <begin position="76"/>
        <end position="101"/>
    </location>
</feature>
<dbReference type="InterPro" id="IPR045353">
    <property type="entry name" value="LAIKA"/>
</dbReference>
<feature type="compositionally biased region" description="Basic and acidic residues" evidence="8">
    <location>
        <begin position="1155"/>
        <end position="1192"/>
    </location>
</feature>
<feature type="compositionally biased region" description="Basic and acidic residues" evidence="8">
    <location>
        <begin position="230"/>
        <end position="251"/>
    </location>
</feature>
<dbReference type="PANTHER" id="PTHR14304:SF11">
    <property type="entry name" value="SAP DOMAIN-CONTAINING PROTEIN"/>
    <property type="match status" value="1"/>
</dbReference>
<dbReference type="EMBL" id="CAJFCW020000004">
    <property type="protein sequence ID" value="CAG9111650.1"/>
    <property type="molecule type" value="Genomic_DNA"/>
</dbReference>
<dbReference type="PANTHER" id="PTHR14304">
    <property type="entry name" value="CELL DIVISION CYCLE AND APOPTOSIS REGULATOR PROTEIN"/>
    <property type="match status" value="1"/>
</dbReference>
<feature type="region of interest" description="Disordered" evidence="8">
    <location>
        <begin position="671"/>
        <end position="754"/>
    </location>
</feature>
<feature type="region of interest" description="Disordered" evidence="8">
    <location>
        <begin position="1"/>
        <end position="27"/>
    </location>
</feature>
<dbReference type="SMART" id="SM01122">
    <property type="entry name" value="DBC1"/>
    <property type="match status" value="1"/>
</dbReference>
<evidence type="ECO:0000256" key="7">
    <source>
        <dbReference type="SAM" id="Coils"/>
    </source>
</evidence>
<feature type="compositionally biased region" description="Basic and acidic residues" evidence="8">
    <location>
        <begin position="704"/>
        <end position="720"/>
    </location>
</feature>
<feature type="compositionally biased region" description="Low complexity" evidence="8">
    <location>
        <begin position="76"/>
        <end position="96"/>
    </location>
</feature>
<dbReference type="Pfam" id="PF19256">
    <property type="entry name" value="LAIKA"/>
    <property type="match status" value="1"/>
</dbReference>
<feature type="domain" description="EF-hand" evidence="9">
    <location>
        <begin position="933"/>
        <end position="968"/>
    </location>
</feature>
<keyword evidence="4 7" id="KW-0175">Coiled coil</keyword>
<dbReference type="InterPro" id="IPR003034">
    <property type="entry name" value="SAP_dom"/>
</dbReference>
<feature type="compositionally biased region" description="Basic and acidic residues" evidence="8">
    <location>
        <begin position="600"/>
        <end position="634"/>
    </location>
</feature>
<feature type="compositionally biased region" description="Basic and acidic residues" evidence="8">
    <location>
        <begin position="528"/>
        <end position="552"/>
    </location>
</feature>
<dbReference type="InterPro" id="IPR011992">
    <property type="entry name" value="EF-hand-dom_pair"/>
</dbReference>
<gene>
    <name evidence="10" type="ORF">BOKJ2_LOCUS7981</name>
</gene>
<protein>
    <recommendedName>
        <fullName evidence="9">EF-hand domain-containing protein</fullName>
    </recommendedName>
</protein>
<dbReference type="Pfam" id="PF14443">
    <property type="entry name" value="DBC1"/>
    <property type="match status" value="1"/>
</dbReference>
<dbReference type="InterPro" id="IPR025224">
    <property type="entry name" value="CCAR1/CCAR2"/>
</dbReference>
<feature type="coiled-coil region" evidence="7">
    <location>
        <begin position="1064"/>
        <end position="1126"/>
    </location>
</feature>
<dbReference type="InterPro" id="IPR025223">
    <property type="entry name" value="S1-like_RNA-bd_dom"/>
</dbReference>
<feature type="compositionally biased region" description="Low complexity" evidence="8">
    <location>
        <begin position="560"/>
        <end position="593"/>
    </location>
</feature>
<evidence type="ECO:0000313" key="11">
    <source>
        <dbReference type="Proteomes" id="UP000614601"/>
    </source>
</evidence>
<dbReference type="InterPro" id="IPR002048">
    <property type="entry name" value="EF_hand_dom"/>
</dbReference>
<evidence type="ECO:0000256" key="8">
    <source>
        <dbReference type="SAM" id="MobiDB-lite"/>
    </source>
</evidence>
<keyword evidence="3" id="KW-0597">Phosphoprotein</keyword>
<organism evidence="10 11">
    <name type="scientific">Bursaphelenchus okinawaensis</name>
    <dbReference type="NCBI Taxonomy" id="465554"/>
    <lineage>
        <taxon>Eukaryota</taxon>
        <taxon>Metazoa</taxon>
        <taxon>Ecdysozoa</taxon>
        <taxon>Nematoda</taxon>
        <taxon>Chromadorea</taxon>
        <taxon>Rhabditida</taxon>
        <taxon>Tylenchina</taxon>
        <taxon>Tylenchomorpha</taxon>
        <taxon>Aphelenchoidea</taxon>
        <taxon>Aphelenchoididae</taxon>
        <taxon>Bursaphelenchus</taxon>
    </lineage>
</organism>
<name>A0A811KSR5_9BILA</name>
<dbReference type="Gene3D" id="1.10.238.10">
    <property type="entry name" value="EF-hand"/>
    <property type="match status" value="1"/>
</dbReference>
<dbReference type="GO" id="GO:0005737">
    <property type="term" value="C:cytoplasm"/>
    <property type="evidence" value="ECO:0007669"/>
    <property type="project" value="UniProtKB-SubCell"/>
</dbReference>
<dbReference type="Pfam" id="PF02037">
    <property type="entry name" value="SAP"/>
    <property type="match status" value="1"/>
</dbReference>
<accession>A0A811KSR5</accession>
<dbReference type="EMBL" id="CAJFDH010000004">
    <property type="protein sequence ID" value="CAD5218771.1"/>
    <property type="molecule type" value="Genomic_DNA"/>
</dbReference>
<feature type="region of interest" description="Disordered" evidence="8">
    <location>
        <begin position="853"/>
        <end position="920"/>
    </location>
</feature>